<evidence type="ECO:0000256" key="1">
    <source>
        <dbReference type="SAM" id="MobiDB-lite"/>
    </source>
</evidence>
<dbReference type="Gene3D" id="3.30.750.24">
    <property type="entry name" value="STAS domain"/>
    <property type="match status" value="1"/>
</dbReference>
<evidence type="ECO:0000313" key="4">
    <source>
        <dbReference type="Proteomes" id="UP000252357"/>
    </source>
</evidence>
<keyword evidence="4" id="KW-1185">Reference proteome</keyword>
<accession>A0A368L4X6</accession>
<feature type="domain" description="MlaB-like STAS" evidence="2">
    <location>
        <begin position="447"/>
        <end position="523"/>
    </location>
</feature>
<dbReference type="InterPro" id="IPR058548">
    <property type="entry name" value="MlaB-like_STAS"/>
</dbReference>
<feature type="region of interest" description="Disordered" evidence="1">
    <location>
        <begin position="417"/>
        <end position="438"/>
    </location>
</feature>
<dbReference type="SUPFAM" id="SSF52091">
    <property type="entry name" value="SpoIIaa-like"/>
    <property type="match status" value="1"/>
</dbReference>
<feature type="region of interest" description="Disordered" evidence="1">
    <location>
        <begin position="1"/>
        <end position="91"/>
    </location>
</feature>
<protein>
    <submittedName>
        <fullName evidence="3">STAS domain-containing protein</fullName>
    </submittedName>
</protein>
<feature type="compositionally biased region" description="Low complexity" evidence="1">
    <location>
        <begin position="54"/>
        <end position="87"/>
    </location>
</feature>
<feature type="compositionally biased region" description="Basic and acidic residues" evidence="1">
    <location>
        <begin position="10"/>
        <end position="21"/>
    </location>
</feature>
<organism evidence="3 4">
    <name type="scientific">Parvibium lacunae</name>
    <dbReference type="NCBI Taxonomy" id="1888893"/>
    <lineage>
        <taxon>Bacteria</taxon>
        <taxon>Pseudomonadati</taxon>
        <taxon>Pseudomonadota</taxon>
        <taxon>Betaproteobacteria</taxon>
        <taxon>Burkholderiales</taxon>
        <taxon>Alcaligenaceae</taxon>
        <taxon>Parvibium</taxon>
    </lineage>
</organism>
<dbReference type="Pfam" id="PF13466">
    <property type="entry name" value="STAS_2"/>
    <property type="match status" value="1"/>
</dbReference>
<reference evidence="3 4" key="1">
    <citation type="journal article" date="2018" name="Int. J. Syst. Evol. Microbiol.">
        <title>Parvibium lacunae gen. nov., sp. nov., a new member of the family Alcaligenaceae isolated from a freshwater pond.</title>
        <authorList>
            <person name="Chen W.M."/>
            <person name="Xie P.B."/>
            <person name="Hsu M.Y."/>
            <person name="Sheu S.Y."/>
        </authorList>
    </citation>
    <scope>NUCLEOTIDE SEQUENCE [LARGE SCALE GENOMIC DNA]</scope>
    <source>
        <strain evidence="3 4">KMB9</strain>
    </source>
</reference>
<gene>
    <name evidence="3" type="ORF">DU000_07515</name>
</gene>
<proteinExistence type="predicted"/>
<dbReference type="RefSeq" id="WP_114402723.1">
    <property type="nucleotide sequence ID" value="NZ_QPGB01000002.1"/>
</dbReference>
<dbReference type="OrthoDB" id="5298269at2"/>
<comment type="caution">
    <text evidence="3">The sequence shown here is derived from an EMBL/GenBank/DDBJ whole genome shotgun (WGS) entry which is preliminary data.</text>
</comment>
<dbReference type="Proteomes" id="UP000252357">
    <property type="component" value="Unassembled WGS sequence"/>
</dbReference>
<dbReference type="InterPro" id="IPR036513">
    <property type="entry name" value="STAS_dom_sf"/>
</dbReference>
<sequence>MIFSLFGKSSKPDASKNEVPGKAEANSKTSDRRDKPLPSHGSEGRAQEKRSIRSPESASRSSTSSSNRSSSSSASGSSSKRTRPSVSPEVQRELALATKAKIDAIESEMALDFGAAPPPPPKTPAPLTPPVKNAGKEGVLAMPTKKDINAVKLEHSSTLPPLDATTSIILGDETGALSVEISTTEVAPIVEEVAILYANGQSLAASMALAGALKQDDIGPSTMQAWFMLFDLYHLMGKRADFEGLAIDFVSKFEISPPAWDAGSAVTETPVTPGPVVKPGQAVVIAALDEKIDTVVSQLVSLAEKQPQQTLDFSQLGNVTFEGCQSLLGFLRQVAKNGRPELQLLGLPALLAKLLETVETGRRDPLESGWMLLLEVYRILNQQAEFEEASINYCITYEVSPPSWETPVGHIRVGQGAAASQAEPAATPANETAPEAAAPTKWGQSFSLSGELEGNAEVELSGLMTYAETNARVSIDCRNLRRVDFTAAGALLNALVGLQASGRKVEFFDLNHLVAALFIVMGIHQFAALNLRKL</sequence>
<evidence type="ECO:0000313" key="3">
    <source>
        <dbReference type="EMBL" id="RCS58639.1"/>
    </source>
</evidence>
<dbReference type="AlphaFoldDB" id="A0A368L4X6"/>
<evidence type="ECO:0000259" key="2">
    <source>
        <dbReference type="Pfam" id="PF13466"/>
    </source>
</evidence>
<name>A0A368L4X6_9BURK</name>
<feature type="compositionally biased region" description="Basic and acidic residues" evidence="1">
    <location>
        <begin position="29"/>
        <end position="53"/>
    </location>
</feature>
<dbReference type="EMBL" id="QPGB01000002">
    <property type="protein sequence ID" value="RCS58639.1"/>
    <property type="molecule type" value="Genomic_DNA"/>
</dbReference>